<evidence type="ECO:0000256" key="1">
    <source>
        <dbReference type="SAM" id="Coils"/>
    </source>
</evidence>
<feature type="transmembrane region" description="Helical" evidence="2">
    <location>
        <begin position="177"/>
        <end position="194"/>
    </location>
</feature>
<feature type="transmembrane region" description="Helical" evidence="2">
    <location>
        <begin position="730"/>
        <end position="750"/>
    </location>
</feature>
<feature type="transmembrane region" description="Helical" evidence="2">
    <location>
        <begin position="206"/>
        <end position="227"/>
    </location>
</feature>
<feature type="transmembrane region" description="Helical" evidence="2">
    <location>
        <begin position="617"/>
        <end position="641"/>
    </location>
</feature>
<keyword evidence="1" id="KW-0175">Coiled coil</keyword>
<accession>A0A411EC41</accession>
<feature type="transmembrane region" description="Helical" evidence="2">
    <location>
        <begin position="451"/>
        <end position="467"/>
    </location>
</feature>
<feature type="transmembrane region" description="Helical" evidence="2">
    <location>
        <begin position="422"/>
        <end position="442"/>
    </location>
</feature>
<feature type="transmembrane region" description="Helical" evidence="2">
    <location>
        <begin position="575"/>
        <end position="597"/>
    </location>
</feature>
<dbReference type="Pfam" id="PF10101">
    <property type="entry name" value="DUF2339"/>
    <property type="match status" value="1"/>
</dbReference>
<protein>
    <submittedName>
        <fullName evidence="4">DUF2339 domain-containing protein</fullName>
    </submittedName>
</protein>
<feature type="transmembrane region" description="Helical" evidence="2">
    <location>
        <begin position="816"/>
        <end position="833"/>
    </location>
</feature>
<feature type="transmembrane region" description="Helical" evidence="2">
    <location>
        <begin position="309"/>
        <end position="328"/>
    </location>
</feature>
<evidence type="ECO:0000313" key="5">
    <source>
        <dbReference type="Proteomes" id="UP000290889"/>
    </source>
</evidence>
<organism evidence="4 5">
    <name type="scientific">Muriicola soli</name>
    <dbReference type="NCBI Taxonomy" id="2507538"/>
    <lineage>
        <taxon>Bacteria</taxon>
        <taxon>Pseudomonadati</taxon>
        <taxon>Bacteroidota</taxon>
        <taxon>Flavobacteriia</taxon>
        <taxon>Flavobacteriales</taxon>
        <taxon>Flavobacteriaceae</taxon>
        <taxon>Muriicola</taxon>
    </lineage>
</organism>
<reference evidence="4 5" key="1">
    <citation type="submission" date="2019-01" db="EMBL/GenBank/DDBJ databases">
        <title>Muriicola soli sp. nov., isolated from soil.</title>
        <authorList>
            <person name="Kang H.J."/>
            <person name="Kim S.B."/>
        </authorList>
    </citation>
    <scope>NUCLEOTIDE SEQUENCE [LARGE SCALE GENOMIC DNA]</scope>
    <source>
        <strain evidence="4 5">MMS17-SY002</strain>
    </source>
</reference>
<evidence type="ECO:0000259" key="3">
    <source>
        <dbReference type="Pfam" id="PF04024"/>
    </source>
</evidence>
<feature type="transmembrane region" description="Helical" evidence="2">
    <location>
        <begin position="473"/>
        <end position="490"/>
    </location>
</feature>
<feature type="transmembrane region" description="Helical" evidence="2">
    <location>
        <begin position="89"/>
        <end position="107"/>
    </location>
</feature>
<feature type="transmembrane region" description="Helical" evidence="2">
    <location>
        <begin position="653"/>
        <end position="674"/>
    </location>
</feature>
<dbReference type="PANTHER" id="PTHR38434">
    <property type="entry name" value="BLL2549 PROTEIN"/>
    <property type="match status" value="1"/>
</dbReference>
<dbReference type="KEGG" id="mur:EQY75_12710"/>
<feature type="coiled-coil region" evidence="1">
    <location>
        <begin position="1"/>
        <end position="42"/>
    </location>
</feature>
<dbReference type="EMBL" id="CP035544">
    <property type="protein sequence ID" value="QBA65315.1"/>
    <property type="molecule type" value="Genomic_DNA"/>
</dbReference>
<name>A0A411EC41_9FLAO</name>
<feature type="transmembrane region" description="Helical" evidence="2">
    <location>
        <begin position="532"/>
        <end position="554"/>
    </location>
</feature>
<dbReference type="RefSeq" id="WP_129606430.1">
    <property type="nucleotide sequence ID" value="NZ_CP035544.1"/>
</dbReference>
<feature type="transmembrane region" description="Helical" evidence="2">
    <location>
        <begin position="286"/>
        <end position="303"/>
    </location>
</feature>
<sequence length="843" mass="94583">MENQQDQINRLTEKLELLRQVHSHFSEEIAGLKAEIEQLKKDNKINAPALKTSEKEAQSTVADIPKETADTVGKEISEKKYYRKRQNKILGGVCSGIAESTGMNLLLMRFLWVLFTLLFCIGAVVYLILWLSLPEKESKSPAFSDLPKVGLEKAEVLSRAGQDKTASDMEKYIGENIISKIGIAVLIIGVGIGAKYSIDNDLISPLIRILLGYLVGAGLLAVSFRLLRKYENFSAVLLSGAMAIFYFITYAAYAFYDLFPAYITFLMMVLFTVATVLAALRLNKQFIAHIGLVGAYAVPFLLSEGEGKALVLFSYMAIINGGILVVAFKKYWKPLYLVAFGLSWLIVISWGVGAYEAKEHFILALSFSTLFFLLFYATFLAYKILRKEVYNPLDIALVLANSFIFYGLGYGFLTSQVEGENYLGLFTLGNALLHLGVGFMVYRQKGIDKNIYFLISGMVLVFLTLSIPVELDGSWVTLLWLGEALVLFYIGKTKQVAIYEKLAYPLLLLSSISLLQDWVWAYGDTEELSLVFLNPTFLTSAIFCAVLGYMNLLYHNKKFPGAFAGDNGKWQLLSTGLASLLLLSLYASVALEINYYWERQFQASATGEFGIGGSYNYDLITFQSLWGMMYFLGYTAALILINSRWIKSKALGILGLSLAGLGLMYFLTVGLYDLSELRESYLGENYNEGFEAGIFHLLFRYPAFLLMTVVILVSYRYLRANYKKEVFTPALNLMLSITLLWVLSSELIHWLNLAGAGGIYKLWMTVFWGIYALALISLGIWKAQKQLRIAALVLFGITLIKLVFYDLANLNTLAKTGLFVLLGVLLLIISFLYNKFRGRLWEE</sequence>
<keyword evidence="2" id="KW-1133">Transmembrane helix</keyword>
<feature type="transmembrane region" description="Helical" evidence="2">
    <location>
        <begin position="259"/>
        <end position="279"/>
    </location>
</feature>
<proteinExistence type="predicted"/>
<dbReference type="InterPro" id="IPR019286">
    <property type="entry name" value="DUF2339_TM"/>
</dbReference>
<feature type="domain" description="Phage shock protein PspC N-terminal" evidence="3">
    <location>
        <begin position="79"/>
        <end position="136"/>
    </location>
</feature>
<dbReference type="OrthoDB" id="666059at2"/>
<feature type="transmembrane region" description="Helical" evidence="2">
    <location>
        <begin position="335"/>
        <end position="355"/>
    </location>
</feature>
<keyword evidence="2" id="KW-0812">Transmembrane</keyword>
<dbReference type="AlphaFoldDB" id="A0A411EC41"/>
<feature type="transmembrane region" description="Helical" evidence="2">
    <location>
        <begin position="694"/>
        <end position="718"/>
    </location>
</feature>
<feature type="transmembrane region" description="Helical" evidence="2">
    <location>
        <begin position="787"/>
        <end position="804"/>
    </location>
</feature>
<keyword evidence="5" id="KW-1185">Reference proteome</keyword>
<feature type="transmembrane region" description="Helical" evidence="2">
    <location>
        <begin position="234"/>
        <end position="253"/>
    </location>
</feature>
<feature type="transmembrane region" description="Helical" evidence="2">
    <location>
        <begin position="361"/>
        <end position="382"/>
    </location>
</feature>
<feature type="transmembrane region" description="Helical" evidence="2">
    <location>
        <begin position="113"/>
        <end position="133"/>
    </location>
</feature>
<dbReference type="InterPro" id="IPR007168">
    <property type="entry name" value="Phageshock_PspC_N"/>
</dbReference>
<feature type="transmembrane region" description="Helical" evidence="2">
    <location>
        <begin position="762"/>
        <end position="780"/>
    </location>
</feature>
<dbReference type="PANTHER" id="PTHR38434:SF1">
    <property type="entry name" value="BLL2549 PROTEIN"/>
    <property type="match status" value="1"/>
</dbReference>
<dbReference type="Proteomes" id="UP000290889">
    <property type="component" value="Chromosome"/>
</dbReference>
<feature type="transmembrane region" description="Helical" evidence="2">
    <location>
        <begin position="389"/>
        <end position="410"/>
    </location>
</feature>
<keyword evidence="2" id="KW-0472">Membrane</keyword>
<evidence type="ECO:0000313" key="4">
    <source>
        <dbReference type="EMBL" id="QBA65315.1"/>
    </source>
</evidence>
<gene>
    <name evidence="4" type="ORF">EQY75_12710</name>
</gene>
<feature type="transmembrane region" description="Helical" evidence="2">
    <location>
        <begin position="502"/>
        <end position="520"/>
    </location>
</feature>
<dbReference type="Pfam" id="PF04024">
    <property type="entry name" value="PspC"/>
    <property type="match status" value="1"/>
</dbReference>
<evidence type="ECO:0000256" key="2">
    <source>
        <dbReference type="SAM" id="Phobius"/>
    </source>
</evidence>